<keyword evidence="2" id="KW-0645">Protease</keyword>
<organism evidence="8 9">
    <name type="scientific">Tagetes erecta</name>
    <name type="common">African marigold</name>
    <dbReference type="NCBI Taxonomy" id="13708"/>
    <lineage>
        <taxon>Eukaryota</taxon>
        <taxon>Viridiplantae</taxon>
        <taxon>Streptophyta</taxon>
        <taxon>Embryophyta</taxon>
        <taxon>Tracheophyta</taxon>
        <taxon>Spermatophyta</taxon>
        <taxon>Magnoliopsida</taxon>
        <taxon>eudicotyledons</taxon>
        <taxon>Gunneridae</taxon>
        <taxon>Pentapetalae</taxon>
        <taxon>asterids</taxon>
        <taxon>campanulids</taxon>
        <taxon>Asterales</taxon>
        <taxon>Asteraceae</taxon>
        <taxon>Asteroideae</taxon>
        <taxon>Heliantheae alliance</taxon>
        <taxon>Tageteae</taxon>
        <taxon>Tagetes</taxon>
    </lineage>
</organism>
<evidence type="ECO:0000259" key="6">
    <source>
        <dbReference type="Pfam" id="PF00082"/>
    </source>
</evidence>
<dbReference type="GO" id="GO:0006508">
    <property type="term" value="P:proteolysis"/>
    <property type="evidence" value="ECO:0007669"/>
    <property type="project" value="UniProtKB-KW"/>
</dbReference>
<dbReference type="InterPro" id="IPR000209">
    <property type="entry name" value="Peptidase_S8/S53_dom"/>
</dbReference>
<accession>A0AAD8L5J2</accession>
<evidence type="ECO:0000256" key="5">
    <source>
        <dbReference type="ARBA" id="ARBA00022825"/>
    </source>
</evidence>
<evidence type="ECO:0000256" key="3">
    <source>
        <dbReference type="ARBA" id="ARBA00022729"/>
    </source>
</evidence>
<keyword evidence="9" id="KW-1185">Reference proteome</keyword>
<dbReference type="InterPro" id="IPR036852">
    <property type="entry name" value="Peptidase_S8/S53_dom_sf"/>
</dbReference>
<evidence type="ECO:0000313" key="8">
    <source>
        <dbReference type="EMBL" id="KAK1431650.1"/>
    </source>
</evidence>
<evidence type="ECO:0000256" key="4">
    <source>
        <dbReference type="ARBA" id="ARBA00022801"/>
    </source>
</evidence>
<comment type="caution">
    <text evidence="8">The sequence shown here is derived from an EMBL/GenBank/DDBJ whole genome shotgun (WGS) entry which is preliminary data.</text>
</comment>
<dbReference type="InterPro" id="IPR023828">
    <property type="entry name" value="Peptidase_S8_Ser-AS"/>
</dbReference>
<dbReference type="PROSITE" id="PS00138">
    <property type="entry name" value="SUBTILASE_SER"/>
    <property type="match status" value="1"/>
</dbReference>
<feature type="domain" description="Peptidase S8/S53" evidence="6">
    <location>
        <begin position="37"/>
        <end position="130"/>
    </location>
</feature>
<evidence type="ECO:0000256" key="2">
    <source>
        <dbReference type="ARBA" id="ARBA00022670"/>
    </source>
</evidence>
<dbReference type="Pfam" id="PF00082">
    <property type="entry name" value="Peptidase_S8"/>
    <property type="match status" value="1"/>
</dbReference>
<dbReference type="AlphaFoldDB" id="A0AAD8L5J2"/>
<evidence type="ECO:0000313" key="9">
    <source>
        <dbReference type="Proteomes" id="UP001229421"/>
    </source>
</evidence>
<dbReference type="Gene3D" id="2.60.40.2310">
    <property type="match status" value="1"/>
</dbReference>
<feature type="domain" description="Subtilisin-like protease fibronectin type-III" evidence="7">
    <location>
        <begin position="164"/>
        <end position="260"/>
    </location>
</feature>
<evidence type="ECO:0000256" key="1">
    <source>
        <dbReference type="ARBA" id="ARBA00011073"/>
    </source>
</evidence>
<keyword evidence="5" id="KW-0720">Serine protease</keyword>
<dbReference type="Gene3D" id="3.50.30.30">
    <property type="match status" value="1"/>
</dbReference>
<proteinExistence type="inferred from homology"/>
<keyword evidence="3" id="KW-0732">Signal</keyword>
<dbReference type="Pfam" id="PF17766">
    <property type="entry name" value="fn3_6"/>
    <property type="match status" value="1"/>
</dbReference>
<dbReference type="EMBL" id="JAUHHV010000002">
    <property type="protein sequence ID" value="KAK1431650.1"/>
    <property type="molecule type" value="Genomic_DNA"/>
</dbReference>
<comment type="similarity">
    <text evidence="1">Belongs to the peptidase S8 family.</text>
</comment>
<gene>
    <name evidence="8" type="ORF">QVD17_08165</name>
</gene>
<reference evidence="8" key="1">
    <citation type="journal article" date="2023" name="bioRxiv">
        <title>Improved chromosome-level genome assembly for marigold (Tagetes erecta).</title>
        <authorList>
            <person name="Jiang F."/>
            <person name="Yuan L."/>
            <person name="Wang S."/>
            <person name="Wang H."/>
            <person name="Xu D."/>
            <person name="Wang A."/>
            <person name="Fan W."/>
        </authorList>
    </citation>
    <scope>NUCLEOTIDE SEQUENCE</scope>
    <source>
        <strain evidence="8">WSJ</strain>
        <tissue evidence="8">Leaf</tissue>
    </source>
</reference>
<dbReference type="CDD" id="cd02120">
    <property type="entry name" value="PA_subtilisin_like"/>
    <property type="match status" value="1"/>
</dbReference>
<dbReference type="PANTHER" id="PTHR10795">
    <property type="entry name" value="PROPROTEIN CONVERTASE SUBTILISIN/KEXIN"/>
    <property type="match status" value="1"/>
</dbReference>
<keyword evidence="4" id="KW-0378">Hydrolase</keyword>
<protein>
    <submittedName>
        <fullName evidence="8">Uncharacterized protein</fullName>
    </submittedName>
</protein>
<dbReference type="SUPFAM" id="SSF52743">
    <property type="entry name" value="Subtilisin-like"/>
    <property type="match status" value="1"/>
</dbReference>
<dbReference type="GO" id="GO:0004252">
    <property type="term" value="F:serine-type endopeptidase activity"/>
    <property type="evidence" value="ECO:0007669"/>
    <property type="project" value="InterPro"/>
</dbReference>
<dbReference type="InterPro" id="IPR041469">
    <property type="entry name" value="Subtilisin-like_FN3"/>
</dbReference>
<name>A0AAD8L5J2_TARER</name>
<dbReference type="Proteomes" id="UP001229421">
    <property type="component" value="Unassembled WGS sequence"/>
</dbReference>
<dbReference type="Gene3D" id="3.40.50.200">
    <property type="entry name" value="Peptidase S8/S53 domain"/>
    <property type="match status" value="1"/>
</dbReference>
<sequence>MLDKHLVAGKIVICDCRVQKGQVVKDAGEIGMVLCNVAANGGDMIADNHLLPAVAVSENEGNILKPDSGPSSLETDPRRVKFNILSGTSMSCPHVSGLAAWLMARNPDWSPTAIKPALMTTAYIHDNNYEPLTDSTTDLTPTELMVFAKFSNRACKHSFSDPGDLNYPTLSVVFPKDENIRVVTLKRTVTNVGEVNSKYHVKVSRFKGVDVKVEPTTLTFVEKHEKLSYMVKFTTKFRQITTLEFGGLIWNDGKHKVGVTLCNTTDFKQSICDIVWTDSLSLDEFKDGWRSAIEDFDMSNNNWLADIFELRES</sequence>
<evidence type="ECO:0000259" key="7">
    <source>
        <dbReference type="Pfam" id="PF17766"/>
    </source>
</evidence>
<dbReference type="InterPro" id="IPR045051">
    <property type="entry name" value="SBT"/>
</dbReference>